<reference evidence="2 3" key="1">
    <citation type="submission" date="2018-07" db="EMBL/GenBank/DDBJ databases">
        <title>Complete genome sequence of Flavobacterium arcticum type strain SM1502T.</title>
        <authorList>
            <person name="Li Y."/>
            <person name="Li D.-D."/>
        </authorList>
    </citation>
    <scope>NUCLEOTIDE SEQUENCE [LARGE SCALE GENOMIC DNA]</scope>
    <source>
        <strain evidence="2 3">SM1502</strain>
    </source>
</reference>
<gene>
    <name evidence="2" type="ORF">DVK85_09005</name>
</gene>
<dbReference type="Proteomes" id="UP000253951">
    <property type="component" value="Chromosome"/>
</dbReference>
<evidence type="ECO:0000313" key="2">
    <source>
        <dbReference type="EMBL" id="AXG74361.1"/>
    </source>
</evidence>
<accession>A0A345HCQ1</accession>
<evidence type="ECO:0000256" key="1">
    <source>
        <dbReference type="SAM" id="Phobius"/>
    </source>
</evidence>
<name>A0A345HCQ1_9FLAO</name>
<dbReference type="KEGG" id="fat:DVK85_09005"/>
<dbReference type="EMBL" id="CP031188">
    <property type="protein sequence ID" value="AXG74361.1"/>
    <property type="molecule type" value="Genomic_DNA"/>
</dbReference>
<keyword evidence="3" id="KW-1185">Reference proteome</keyword>
<dbReference type="RefSeq" id="WP_114678119.1">
    <property type="nucleotide sequence ID" value="NZ_CP031188.1"/>
</dbReference>
<dbReference type="AlphaFoldDB" id="A0A345HCQ1"/>
<keyword evidence="1" id="KW-0812">Transmembrane</keyword>
<evidence type="ECO:0000313" key="3">
    <source>
        <dbReference type="Proteomes" id="UP000253951"/>
    </source>
</evidence>
<dbReference type="OrthoDB" id="1374862at2"/>
<proteinExistence type="predicted"/>
<keyword evidence="1" id="KW-1133">Transmembrane helix</keyword>
<keyword evidence="1" id="KW-0472">Membrane</keyword>
<feature type="transmembrane region" description="Helical" evidence="1">
    <location>
        <begin position="45"/>
        <end position="64"/>
    </location>
</feature>
<protein>
    <submittedName>
        <fullName evidence="2">Uncharacterized protein</fullName>
    </submittedName>
</protein>
<sequence length="93" mass="10482">MEKGKWIAAVMNSTEGIRKITPHEGMYDIIQAKLYNKEARVPQQTIWMAASSILLLATLNIITIRKIVDKEETQITSTAASSQSPLYVNNQLY</sequence>
<organism evidence="2 3">
    <name type="scientific">Flavobacterium arcticum</name>
    <dbReference type="NCBI Taxonomy" id="1784713"/>
    <lineage>
        <taxon>Bacteria</taxon>
        <taxon>Pseudomonadati</taxon>
        <taxon>Bacteroidota</taxon>
        <taxon>Flavobacteriia</taxon>
        <taxon>Flavobacteriales</taxon>
        <taxon>Flavobacteriaceae</taxon>
        <taxon>Flavobacterium</taxon>
    </lineage>
</organism>